<dbReference type="InterPro" id="IPR000253">
    <property type="entry name" value="FHA_dom"/>
</dbReference>
<dbReference type="Proteomes" id="UP000292957">
    <property type="component" value="Unassembled WGS sequence"/>
</dbReference>
<gene>
    <name evidence="14" type="ORF">BD311DRAFT_767074</name>
</gene>
<dbReference type="FunFam" id="3.30.200.20:FF:000042">
    <property type="entry name" value="Aurora kinase A"/>
    <property type="match status" value="1"/>
</dbReference>
<name>A0A4Q9MCA6_9APHY</name>
<evidence type="ECO:0000256" key="9">
    <source>
        <dbReference type="PIRSR" id="PIRSR630616-3"/>
    </source>
</evidence>
<dbReference type="InterPro" id="IPR008271">
    <property type="entry name" value="Ser/Thr_kinase_AS"/>
</dbReference>
<dbReference type="Pfam" id="PF00498">
    <property type="entry name" value="FHA"/>
    <property type="match status" value="1"/>
</dbReference>
<evidence type="ECO:0000256" key="5">
    <source>
        <dbReference type="ARBA" id="ARBA00022777"/>
    </source>
</evidence>
<dbReference type="PROSITE" id="PS50006">
    <property type="entry name" value="FHA_DOMAIN"/>
    <property type="match status" value="1"/>
</dbReference>
<feature type="binding site" evidence="8 10">
    <location>
        <position position="194"/>
    </location>
    <ligand>
        <name>ATP</name>
        <dbReference type="ChEBI" id="CHEBI:30616"/>
    </ligand>
</feature>
<feature type="domain" description="Protein kinase" evidence="13">
    <location>
        <begin position="165"/>
        <end position="434"/>
    </location>
</feature>
<dbReference type="GO" id="GO:0005524">
    <property type="term" value="F:ATP binding"/>
    <property type="evidence" value="ECO:0007669"/>
    <property type="project" value="UniProtKB-UniRule"/>
</dbReference>
<evidence type="ECO:0000256" key="1">
    <source>
        <dbReference type="ARBA" id="ARBA00005575"/>
    </source>
</evidence>
<dbReference type="FunFam" id="1.10.510.10:FF:000571">
    <property type="entry name" value="Maternal embryonic leucine zipper kinase"/>
    <property type="match status" value="1"/>
</dbReference>
<dbReference type="InterPro" id="IPR008984">
    <property type="entry name" value="SMAD_FHA_dom_sf"/>
</dbReference>
<feature type="region of interest" description="Disordered" evidence="11">
    <location>
        <begin position="627"/>
        <end position="730"/>
    </location>
</feature>
<keyword evidence="5 14" id="KW-0418">Kinase</keyword>
<keyword evidence="3" id="KW-0808">Transferase</keyword>
<dbReference type="SUPFAM" id="SSF56112">
    <property type="entry name" value="Protein kinase-like (PK-like)"/>
    <property type="match status" value="1"/>
</dbReference>
<evidence type="ECO:0000259" key="13">
    <source>
        <dbReference type="PROSITE" id="PS50011"/>
    </source>
</evidence>
<evidence type="ECO:0000256" key="11">
    <source>
        <dbReference type="SAM" id="MobiDB-lite"/>
    </source>
</evidence>
<dbReference type="CDD" id="cd05117">
    <property type="entry name" value="STKc_CAMK"/>
    <property type="match status" value="1"/>
</dbReference>
<protein>
    <submittedName>
        <fullName evidence="14">Kinase-like protein</fullName>
    </submittedName>
</protein>
<dbReference type="PANTHER" id="PTHR24350">
    <property type="entry name" value="SERINE/THREONINE-PROTEIN KINASE IAL-RELATED"/>
    <property type="match status" value="1"/>
</dbReference>
<dbReference type="GO" id="GO:0004674">
    <property type="term" value="F:protein serine/threonine kinase activity"/>
    <property type="evidence" value="ECO:0007669"/>
    <property type="project" value="UniProtKB-KW"/>
</dbReference>
<organism evidence="14">
    <name type="scientific">Dichomitus squalens</name>
    <dbReference type="NCBI Taxonomy" id="114155"/>
    <lineage>
        <taxon>Eukaryota</taxon>
        <taxon>Fungi</taxon>
        <taxon>Dikarya</taxon>
        <taxon>Basidiomycota</taxon>
        <taxon>Agaricomycotina</taxon>
        <taxon>Agaricomycetes</taxon>
        <taxon>Polyporales</taxon>
        <taxon>Polyporaceae</taxon>
        <taxon>Dichomitus</taxon>
    </lineage>
</organism>
<dbReference type="InterPro" id="IPR017441">
    <property type="entry name" value="Protein_kinase_ATP_BS"/>
</dbReference>
<evidence type="ECO:0000256" key="7">
    <source>
        <dbReference type="PIRSR" id="PIRSR630616-1"/>
    </source>
</evidence>
<feature type="domain" description="FHA" evidence="12">
    <location>
        <begin position="56"/>
        <end position="111"/>
    </location>
</feature>
<dbReference type="OrthoDB" id="10252171at2759"/>
<evidence type="ECO:0000259" key="12">
    <source>
        <dbReference type="PROSITE" id="PS50006"/>
    </source>
</evidence>
<evidence type="ECO:0000313" key="14">
    <source>
        <dbReference type="EMBL" id="TBU24147.1"/>
    </source>
</evidence>
<dbReference type="AlphaFoldDB" id="A0A4Q9MCA6"/>
<feature type="binding site" evidence="8">
    <location>
        <begin position="303"/>
        <end position="304"/>
    </location>
    <ligand>
        <name>ATP</name>
        <dbReference type="ChEBI" id="CHEBI:30616"/>
    </ligand>
</feature>
<reference evidence="14" key="1">
    <citation type="submission" date="2019-01" db="EMBL/GenBank/DDBJ databases">
        <title>Draft genome sequences of three monokaryotic isolates of the white-rot basidiomycete fungus Dichomitus squalens.</title>
        <authorList>
            <consortium name="DOE Joint Genome Institute"/>
            <person name="Lopez S.C."/>
            <person name="Andreopoulos B."/>
            <person name="Pangilinan J."/>
            <person name="Lipzen A."/>
            <person name="Riley R."/>
            <person name="Ahrendt S."/>
            <person name="Ng V."/>
            <person name="Barry K."/>
            <person name="Daum C."/>
            <person name="Grigoriev I.V."/>
            <person name="Hilden K.S."/>
            <person name="Makela M.R."/>
            <person name="de Vries R.P."/>
        </authorList>
    </citation>
    <scope>NUCLEOTIDE SEQUENCE [LARGE SCALE GENOMIC DNA]</scope>
    <source>
        <strain evidence="14">OM18370.1</strain>
    </source>
</reference>
<feature type="compositionally biased region" description="Basic residues" evidence="11">
    <location>
        <begin position="672"/>
        <end position="692"/>
    </location>
</feature>
<dbReference type="EMBL" id="ML143486">
    <property type="protein sequence ID" value="TBU24147.1"/>
    <property type="molecule type" value="Genomic_DNA"/>
</dbReference>
<dbReference type="CDD" id="cd00060">
    <property type="entry name" value="FHA"/>
    <property type="match status" value="1"/>
</dbReference>
<dbReference type="Gene3D" id="2.60.200.20">
    <property type="match status" value="1"/>
</dbReference>
<dbReference type="InterPro" id="IPR011009">
    <property type="entry name" value="Kinase-like_dom_sf"/>
</dbReference>
<feature type="active site" description="Proton acceptor" evidence="7">
    <location>
        <position position="299"/>
    </location>
</feature>
<evidence type="ECO:0000256" key="4">
    <source>
        <dbReference type="ARBA" id="ARBA00022741"/>
    </source>
</evidence>
<comment type="similarity">
    <text evidence="1">Belongs to the protein kinase superfamily. CAMK Ser/Thr protein kinase family. CHEK2 subfamily.</text>
</comment>
<dbReference type="InterPro" id="IPR030616">
    <property type="entry name" value="Aur-like"/>
</dbReference>
<keyword evidence="6 8" id="KW-0067">ATP-binding</keyword>
<dbReference type="Gene3D" id="1.10.510.10">
    <property type="entry name" value="Transferase(Phosphotransferase) domain 1"/>
    <property type="match status" value="1"/>
</dbReference>
<feature type="compositionally biased region" description="Polar residues" evidence="11">
    <location>
        <begin position="444"/>
        <end position="458"/>
    </location>
</feature>
<dbReference type="PROSITE" id="PS00107">
    <property type="entry name" value="PROTEIN_KINASE_ATP"/>
    <property type="match status" value="1"/>
</dbReference>
<keyword evidence="2" id="KW-0723">Serine/threonine-protein kinase</keyword>
<dbReference type="InterPro" id="IPR000719">
    <property type="entry name" value="Prot_kinase_dom"/>
</dbReference>
<dbReference type="SMART" id="SM00220">
    <property type="entry name" value="S_TKc"/>
    <property type="match status" value="1"/>
</dbReference>
<sequence>MSDGVTQPTQTATQTQLLSQHQYVEDTSDLWGFLIPCNASNPYISRINFHKTKLTYAVGRGPHNDIHFPKCPIVSNKHCVIQWDGVDDPSTSAVTVTDYSSNGTFINCARISEPGTPRKAILHDGSEIAFGAYVPQDPEKAHVDYRFIFRKTRPGAPADTLDESYDIQHVLGRGSFATVVKALHRTEGQWYAVKIVQKSRLRKGIIDEGQETREQRAVLREIDIMKRLHHEYICRYKDVFIEENSMSLVMEYVEGGDLLGWLQDHDPDRPPSEKEVQYFTYQICEALHYVHELDIAHRDLKLENILLTKDDPPVIKIADFGLAKMIDSVTFLHTMCGTPEYLAPEVVTNSAYDKVVDSWSVGVIVFSLLTMRTPFIEVEGATDVVTQVTNRQIEWSLLQTRKVTEHGQEFIRELLKYNPEERMTLTDARNHAWLADQKAAYEATQDQPVVSQPSQDTSVEFPPETQEDSQALSTPFDVSMRSLTPGRVVPDGTSIVMNAESQTESIEEARAASEASSRAATPAHVLAEDAYDLRALPSSQLEDAGAGAAGEDFGSRPHPVQRRADIIRRAHHRGIRLPAPSQDMQARAAAELDTVAGDPAHDAAEPEGVENVGSSRMLVPASAAVVARPSKRKAVELDSDPASAPLGDSNGGDDEGEGALGRSTSGTGSGAKKTRRGTRAAKRSPSTKKARTGRSSPTPSDDQEVSEPTIGRRRSSRLASPTKLKSAHKT</sequence>
<keyword evidence="4 8" id="KW-0547">Nucleotide-binding</keyword>
<feature type="cross-link" description="Glycyl lysine isopeptide (Lys-Gly) (interchain with G-Cter in SUMO2)" evidence="9">
    <location>
        <position position="301"/>
    </location>
</feature>
<accession>A0A4Q9MCA6</accession>
<evidence type="ECO:0000256" key="3">
    <source>
        <dbReference type="ARBA" id="ARBA00022679"/>
    </source>
</evidence>
<dbReference type="PROSITE" id="PS00108">
    <property type="entry name" value="PROTEIN_KINASE_ST"/>
    <property type="match status" value="1"/>
</dbReference>
<proteinExistence type="inferred from homology"/>
<feature type="region of interest" description="Disordered" evidence="11">
    <location>
        <begin position="444"/>
        <end position="472"/>
    </location>
</feature>
<evidence type="ECO:0000256" key="2">
    <source>
        <dbReference type="ARBA" id="ARBA00022527"/>
    </source>
</evidence>
<evidence type="ECO:0000256" key="6">
    <source>
        <dbReference type="ARBA" id="ARBA00022840"/>
    </source>
</evidence>
<dbReference type="SMART" id="SM00240">
    <property type="entry name" value="FHA"/>
    <property type="match status" value="1"/>
</dbReference>
<dbReference type="Pfam" id="PF00069">
    <property type="entry name" value="Pkinase"/>
    <property type="match status" value="1"/>
</dbReference>
<feature type="binding site" evidence="8">
    <location>
        <position position="319"/>
    </location>
    <ligand>
        <name>ATP</name>
        <dbReference type="ChEBI" id="CHEBI:30616"/>
    </ligand>
</feature>
<evidence type="ECO:0000256" key="8">
    <source>
        <dbReference type="PIRSR" id="PIRSR630616-2"/>
    </source>
</evidence>
<evidence type="ECO:0000256" key="10">
    <source>
        <dbReference type="PROSITE-ProRule" id="PRU10141"/>
    </source>
</evidence>
<dbReference type="PROSITE" id="PS50011">
    <property type="entry name" value="PROTEIN_KINASE_DOM"/>
    <property type="match status" value="1"/>
</dbReference>
<dbReference type="SUPFAM" id="SSF49879">
    <property type="entry name" value="SMAD/FHA domain"/>
    <property type="match status" value="1"/>
</dbReference>